<protein>
    <submittedName>
        <fullName evidence="18">FMN-binding protein</fullName>
    </submittedName>
</protein>
<keyword evidence="7 16" id="KW-0812">Transmembrane</keyword>
<sequence>MKKSFAYPVLYMIIITITFITVLASFNYFTIDRIVFNEENDLRHKILYVFDILPEGEDPQEIEEIFNERVIEKQFDDNPGYALMEGNDEVSYAIRFEGSGLWGSIIGYLGLNDDFTQIIGIEFITQSETPGLGGRISEEPYKEQYRDIELDTTEGKYLVSTPDGNVDAIAGATSTSVAVVNILNENLVDFFESAEVD</sequence>
<keyword evidence="9 16" id="KW-1133">Transmembrane helix</keyword>
<keyword evidence="14 16" id="KW-0472">Membrane</keyword>
<evidence type="ECO:0000256" key="10">
    <source>
        <dbReference type="ARBA" id="ARBA00023027"/>
    </source>
</evidence>
<evidence type="ECO:0000256" key="11">
    <source>
        <dbReference type="ARBA" id="ARBA00023053"/>
    </source>
</evidence>
<dbReference type="InterPro" id="IPR007329">
    <property type="entry name" value="FMN-bd"/>
</dbReference>
<dbReference type="GO" id="GO:0010181">
    <property type="term" value="F:FMN binding"/>
    <property type="evidence" value="ECO:0007669"/>
    <property type="project" value="InterPro"/>
</dbReference>
<keyword evidence="10" id="KW-0520">NAD</keyword>
<evidence type="ECO:0000256" key="9">
    <source>
        <dbReference type="ARBA" id="ARBA00022989"/>
    </source>
</evidence>
<dbReference type="InterPro" id="IPR010204">
    <property type="entry name" value="NqrC"/>
</dbReference>
<dbReference type="GO" id="GO:0016020">
    <property type="term" value="C:membrane"/>
    <property type="evidence" value="ECO:0007669"/>
    <property type="project" value="InterPro"/>
</dbReference>
<evidence type="ECO:0000256" key="15">
    <source>
        <dbReference type="ARBA" id="ARBA00023201"/>
    </source>
</evidence>
<evidence type="ECO:0000256" key="4">
    <source>
        <dbReference type="ARBA" id="ARBA00022553"/>
    </source>
</evidence>
<gene>
    <name evidence="18" type="ORF">GC105_07105</name>
</gene>
<evidence type="ECO:0000256" key="8">
    <source>
        <dbReference type="ARBA" id="ARBA00022967"/>
    </source>
</evidence>
<comment type="caution">
    <text evidence="18">The sequence shown here is derived from an EMBL/GenBank/DDBJ whole genome shotgun (WGS) entry which is preliminary data.</text>
</comment>
<keyword evidence="12" id="KW-0406">Ion transport</keyword>
<organism evidence="18 19">
    <name type="scientific">Alkalibaculum sporogenes</name>
    <dbReference type="NCBI Taxonomy" id="2655001"/>
    <lineage>
        <taxon>Bacteria</taxon>
        <taxon>Bacillati</taxon>
        <taxon>Bacillota</taxon>
        <taxon>Clostridia</taxon>
        <taxon>Eubacteriales</taxon>
        <taxon>Eubacteriaceae</taxon>
        <taxon>Alkalibaculum</taxon>
    </lineage>
</organism>
<dbReference type="Proteomes" id="UP000440004">
    <property type="component" value="Unassembled WGS sequence"/>
</dbReference>
<name>A0A6A7K807_9FIRM</name>
<evidence type="ECO:0000256" key="12">
    <source>
        <dbReference type="ARBA" id="ARBA00023065"/>
    </source>
</evidence>
<evidence type="ECO:0000313" key="19">
    <source>
        <dbReference type="Proteomes" id="UP000440004"/>
    </source>
</evidence>
<dbReference type="EMBL" id="WHNX01000008">
    <property type="protein sequence ID" value="MPW25554.1"/>
    <property type="molecule type" value="Genomic_DNA"/>
</dbReference>
<evidence type="ECO:0000256" key="1">
    <source>
        <dbReference type="ARBA" id="ARBA00022448"/>
    </source>
</evidence>
<evidence type="ECO:0000256" key="6">
    <source>
        <dbReference type="ARBA" id="ARBA00022643"/>
    </source>
</evidence>
<evidence type="ECO:0000259" key="17">
    <source>
        <dbReference type="SMART" id="SM00900"/>
    </source>
</evidence>
<dbReference type="PANTHER" id="PTHR37838">
    <property type="entry name" value="NA(+)-TRANSLOCATING NADH-QUINONE REDUCTASE SUBUNIT C"/>
    <property type="match status" value="1"/>
</dbReference>
<dbReference type="Pfam" id="PF04205">
    <property type="entry name" value="FMN_bind"/>
    <property type="match status" value="1"/>
</dbReference>
<proteinExistence type="predicted"/>
<dbReference type="SMART" id="SM00900">
    <property type="entry name" value="FMN_bind"/>
    <property type="match status" value="1"/>
</dbReference>
<evidence type="ECO:0000256" key="2">
    <source>
        <dbReference type="ARBA" id="ARBA00022475"/>
    </source>
</evidence>
<evidence type="ECO:0000256" key="7">
    <source>
        <dbReference type="ARBA" id="ARBA00022692"/>
    </source>
</evidence>
<evidence type="ECO:0000256" key="16">
    <source>
        <dbReference type="SAM" id="Phobius"/>
    </source>
</evidence>
<reference evidence="18 19" key="1">
    <citation type="submission" date="2019-10" db="EMBL/GenBank/DDBJ databases">
        <title>Alkalibaculum tamaniensis sp.nov., a new alkaliphilic acetogen, isolated on methoxylated aromatics from a mud volcano.</title>
        <authorList>
            <person name="Khomyakova M.A."/>
            <person name="Merkel A.Y."/>
            <person name="Bonch-Osmolovskaya E.A."/>
            <person name="Slobodkin A.I."/>
        </authorList>
    </citation>
    <scope>NUCLEOTIDE SEQUENCE [LARGE SCALE GENOMIC DNA]</scope>
    <source>
        <strain evidence="18 19">M08DMB</strain>
    </source>
</reference>
<dbReference type="GO" id="GO:0006814">
    <property type="term" value="P:sodium ion transport"/>
    <property type="evidence" value="ECO:0007669"/>
    <property type="project" value="UniProtKB-KW"/>
</dbReference>
<evidence type="ECO:0000256" key="13">
    <source>
        <dbReference type="ARBA" id="ARBA00023075"/>
    </source>
</evidence>
<accession>A0A6A7K807</accession>
<feature type="domain" description="FMN-binding" evidence="17">
    <location>
        <begin position="100"/>
        <end position="190"/>
    </location>
</feature>
<dbReference type="PANTHER" id="PTHR37838:SF1">
    <property type="entry name" value="NA(+)-TRANSLOCATING NADH-QUINONE REDUCTASE SUBUNIT C"/>
    <property type="match status" value="1"/>
</dbReference>
<feature type="transmembrane region" description="Helical" evidence="16">
    <location>
        <begin position="9"/>
        <end position="29"/>
    </location>
</feature>
<keyword evidence="11" id="KW-0915">Sodium</keyword>
<keyword evidence="4" id="KW-0597">Phosphoprotein</keyword>
<keyword evidence="19" id="KW-1185">Reference proteome</keyword>
<dbReference type="RefSeq" id="WP_152803124.1">
    <property type="nucleotide sequence ID" value="NZ_WHNX01000008.1"/>
</dbReference>
<evidence type="ECO:0000256" key="3">
    <source>
        <dbReference type="ARBA" id="ARBA00022519"/>
    </source>
</evidence>
<keyword evidence="8" id="KW-1278">Translocase</keyword>
<dbReference type="GO" id="GO:0016655">
    <property type="term" value="F:oxidoreductase activity, acting on NAD(P)H, quinone or similar compound as acceptor"/>
    <property type="evidence" value="ECO:0007669"/>
    <property type="project" value="InterPro"/>
</dbReference>
<evidence type="ECO:0000256" key="5">
    <source>
        <dbReference type="ARBA" id="ARBA00022630"/>
    </source>
</evidence>
<evidence type="ECO:0000256" key="14">
    <source>
        <dbReference type="ARBA" id="ARBA00023136"/>
    </source>
</evidence>
<keyword evidence="1" id="KW-0813">Transport</keyword>
<keyword evidence="13" id="KW-0830">Ubiquinone</keyword>
<keyword evidence="3" id="KW-0997">Cell inner membrane</keyword>
<keyword evidence="2" id="KW-1003">Cell membrane</keyword>
<keyword evidence="15" id="KW-0739">Sodium transport</keyword>
<keyword evidence="5" id="KW-0285">Flavoprotein</keyword>
<evidence type="ECO:0000313" key="18">
    <source>
        <dbReference type="EMBL" id="MPW25554.1"/>
    </source>
</evidence>
<keyword evidence="6" id="KW-0288">FMN</keyword>
<dbReference type="AlphaFoldDB" id="A0A6A7K807"/>